<dbReference type="PANTHER" id="PTHR33116">
    <property type="entry name" value="REVERSE TRANSCRIPTASE ZINC-BINDING DOMAIN-CONTAINING PROTEIN-RELATED-RELATED"/>
    <property type="match status" value="1"/>
</dbReference>
<dbReference type="InterPro" id="IPR000477">
    <property type="entry name" value="RT_dom"/>
</dbReference>
<sequence>MIDVGVLNVRGLNRQDPQVAVGDLISENKLHYLGILETCVSFMKDALIDLADNIMDIPWLVLGDFNTVVDISEVASPGPIGELYANAFIPDRSISDNILLAQELFSRYNQQRLPQRCAMKVDLRKAYDTMEWDFLLATLHLFGFPRQFILWIQEYVITCSFSVNLNDNIHGFFQGSHGLRQGDPVSLTCVFLSWRSFSLLYNN</sequence>
<evidence type="ECO:0000313" key="2">
    <source>
        <dbReference type="EMBL" id="KAL0295971.1"/>
    </source>
</evidence>
<dbReference type="PANTHER" id="PTHR33116:SF80">
    <property type="entry name" value="REVERSE TRANSCRIPTASE ZINC-BINDING DOMAIN-CONTAINING PROTEIN"/>
    <property type="match status" value="1"/>
</dbReference>
<reference evidence="2" key="2">
    <citation type="journal article" date="2024" name="Plant">
        <title>Genomic evolution and insights into agronomic trait innovations of Sesamum species.</title>
        <authorList>
            <person name="Miao H."/>
            <person name="Wang L."/>
            <person name="Qu L."/>
            <person name="Liu H."/>
            <person name="Sun Y."/>
            <person name="Le M."/>
            <person name="Wang Q."/>
            <person name="Wei S."/>
            <person name="Zheng Y."/>
            <person name="Lin W."/>
            <person name="Duan Y."/>
            <person name="Cao H."/>
            <person name="Xiong S."/>
            <person name="Wang X."/>
            <person name="Wei L."/>
            <person name="Li C."/>
            <person name="Ma Q."/>
            <person name="Ju M."/>
            <person name="Zhao R."/>
            <person name="Li G."/>
            <person name="Mu C."/>
            <person name="Tian Q."/>
            <person name="Mei H."/>
            <person name="Zhang T."/>
            <person name="Gao T."/>
            <person name="Zhang H."/>
        </authorList>
    </citation>
    <scope>NUCLEOTIDE SEQUENCE</scope>
    <source>
        <strain evidence="2">G02</strain>
    </source>
</reference>
<gene>
    <name evidence="2" type="ORF">Sradi_6649200</name>
</gene>
<evidence type="ECO:0000259" key="1">
    <source>
        <dbReference type="Pfam" id="PF00078"/>
    </source>
</evidence>
<reference evidence="2" key="1">
    <citation type="submission" date="2020-06" db="EMBL/GenBank/DDBJ databases">
        <authorList>
            <person name="Li T."/>
            <person name="Hu X."/>
            <person name="Zhang T."/>
            <person name="Song X."/>
            <person name="Zhang H."/>
            <person name="Dai N."/>
            <person name="Sheng W."/>
            <person name="Hou X."/>
            <person name="Wei L."/>
        </authorList>
    </citation>
    <scope>NUCLEOTIDE SEQUENCE</scope>
    <source>
        <strain evidence="2">G02</strain>
        <tissue evidence="2">Leaf</tissue>
    </source>
</reference>
<organism evidence="2">
    <name type="scientific">Sesamum radiatum</name>
    <name type="common">Black benniseed</name>
    <dbReference type="NCBI Taxonomy" id="300843"/>
    <lineage>
        <taxon>Eukaryota</taxon>
        <taxon>Viridiplantae</taxon>
        <taxon>Streptophyta</taxon>
        <taxon>Embryophyta</taxon>
        <taxon>Tracheophyta</taxon>
        <taxon>Spermatophyta</taxon>
        <taxon>Magnoliopsida</taxon>
        <taxon>eudicotyledons</taxon>
        <taxon>Gunneridae</taxon>
        <taxon>Pentapetalae</taxon>
        <taxon>asterids</taxon>
        <taxon>lamiids</taxon>
        <taxon>Lamiales</taxon>
        <taxon>Pedaliaceae</taxon>
        <taxon>Sesamum</taxon>
    </lineage>
</organism>
<dbReference type="EMBL" id="JACGWJ010000032">
    <property type="protein sequence ID" value="KAL0295971.1"/>
    <property type="molecule type" value="Genomic_DNA"/>
</dbReference>
<dbReference type="AlphaFoldDB" id="A0AAW2JP16"/>
<protein>
    <recommendedName>
        <fullName evidence="1">Reverse transcriptase domain-containing protein</fullName>
    </recommendedName>
</protein>
<dbReference type="Pfam" id="PF00078">
    <property type="entry name" value="RVT_1"/>
    <property type="match status" value="1"/>
</dbReference>
<proteinExistence type="predicted"/>
<feature type="domain" description="Reverse transcriptase" evidence="1">
    <location>
        <begin position="87"/>
        <end position="187"/>
    </location>
</feature>
<accession>A0AAW2JP16</accession>
<comment type="caution">
    <text evidence="2">The sequence shown here is derived from an EMBL/GenBank/DDBJ whole genome shotgun (WGS) entry which is preliminary data.</text>
</comment>
<name>A0AAW2JP16_SESRA</name>